<keyword evidence="1" id="KW-0732">Signal</keyword>
<feature type="transmembrane region" description="Helical" evidence="3">
    <location>
        <begin position="598"/>
        <end position="618"/>
    </location>
</feature>
<feature type="region of interest" description="Disordered" evidence="2">
    <location>
        <begin position="561"/>
        <end position="589"/>
    </location>
</feature>
<dbReference type="InterPro" id="IPR015914">
    <property type="entry name" value="PAPs_N"/>
</dbReference>
<evidence type="ECO:0000256" key="2">
    <source>
        <dbReference type="SAM" id="MobiDB-lite"/>
    </source>
</evidence>
<evidence type="ECO:0000313" key="6">
    <source>
        <dbReference type="Proteomes" id="UP000291831"/>
    </source>
</evidence>
<evidence type="ECO:0000256" key="3">
    <source>
        <dbReference type="SAM" id="Phobius"/>
    </source>
</evidence>
<dbReference type="NCBIfam" id="TIGR04213">
    <property type="entry name" value="PGF_pre_PGF"/>
    <property type="match status" value="1"/>
</dbReference>
<dbReference type="Gene3D" id="2.60.40.10">
    <property type="entry name" value="Immunoglobulins"/>
    <property type="match status" value="1"/>
</dbReference>
<comment type="caution">
    <text evidence="5">The sequence shown here is derived from an EMBL/GenBank/DDBJ whole genome shotgun (WGS) entry which is preliminary data.</text>
</comment>
<organism evidence="5 6">
    <name type="scientific">Candidatus Argoarchaeum ethanivorans</name>
    <dbReference type="NCBI Taxonomy" id="2608793"/>
    <lineage>
        <taxon>Archaea</taxon>
        <taxon>Methanobacteriati</taxon>
        <taxon>Methanobacteriota</taxon>
        <taxon>Stenosarchaea group</taxon>
        <taxon>Methanomicrobia</taxon>
        <taxon>Methanosarcinales</taxon>
        <taxon>Methanosarcinales incertae sedis</taxon>
        <taxon>GOM Arc I cluster</taxon>
        <taxon>Candidatus Argoarchaeum</taxon>
    </lineage>
</organism>
<name>A0A8B3S0X1_9EURY</name>
<keyword evidence="3" id="KW-0472">Membrane</keyword>
<dbReference type="InterPro" id="IPR013783">
    <property type="entry name" value="Ig-like_fold"/>
</dbReference>
<evidence type="ECO:0000256" key="1">
    <source>
        <dbReference type="ARBA" id="ARBA00022729"/>
    </source>
</evidence>
<sequence>MRTKEIVGAILALTFFLGLAPSVLTDIPDTPFEVGGHVYSDATSVSGAAVTVTNLNTSESLTTTTDSNGAYVVALGNLASGHIAGNIIEVTATYSGMSGISRAPRSKSLSDSPQIIDVTIVEAFAITSGPHATDITANTATIEWTTNMIGNSSTVKYGLNASHMDESVSNQTPVRNHSIKLSGLNLGTVYYYNVSSTNAEGTTVSSSDNFTTTQILNVNIAANSTETYNSTSNETTVKIAANIDINGTINITEYDFPVNDSNQVPLNKPTFSVSTGERPVGRYVVIDNSSEINETSVSWIIIKMCYNETALTEAGLDKDEVGIAWYNDSLGKWEMLETGTPLWVNEAPIHQGETCVAANISHFSIFAVTAAILYVPPGDGDGDDDDDGGSSGGGSSGTSSGEPYDNIEKREGRDQYLYVNREVTYSFVTPELAIYEIIISSKKNTNLITARIELLKGTSTLVDIPPEGTVYKNTNIWLGTYGFATSENIKDAAIRFKVKKSWLTDNKLSKNDISLAKWESGNWIKLSTTVLKDDSGYVYYEAHTTSFSPFAIVGEFVPPVDGEKPDGEKPPTVEEPPADGVPPVDGEKPPVKKPWWKIPGFTSAFAIAGLFAVAYAMMRRRRK</sequence>
<dbReference type="EMBL" id="RPGO01000033">
    <property type="protein sequence ID" value="RZB28883.1"/>
    <property type="molecule type" value="Genomic_DNA"/>
</dbReference>
<protein>
    <recommendedName>
        <fullName evidence="4">Fibronectin type-III domain-containing protein</fullName>
    </recommendedName>
</protein>
<dbReference type="GO" id="GO:0003993">
    <property type="term" value="F:acid phosphatase activity"/>
    <property type="evidence" value="ECO:0007669"/>
    <property type="project" value="InterPro"/>
</dbReference>
<dbReference type="PROSITE" id="PS50853">
    <property type="entry name" value="FN3"/>
    <property type="match status" value="1"/>
</dbReference>
<dbReference type="Pfam" id="PF16656">
    <property type="entry name" value="Pur_ac_phosph_N"/>
    <property type="match status" value="1"/>
</dbReference>
<gene>
    <name evidence="5" type="ORF">AEth_01487</name>
</gene>
<reference evidence="6" key="1">
    <citation type="submission" date="2019-01" db="EMBL/GenBank/DDBJ databases">
        <title>Anaerobic oxidation of ethane by archaea from a marine hydrocarbon seep.</title>
        <authorList>
            <person name="Musat F."/>
        </authorList>
    </citation>
    <scope>NUCLEOTIDE SEQUENCE [LARGE SCALE GENOMIC DNA]</scope>
</reference>
<dbReference type="CDD" id="cd00063">
    <property type="entry name" value="FN3"/>
    <property type="match status" value="1"/>
</dbReference>
<feature type="compositionally biased region" description="Basic and acidic residues" evidence="2">
    <location>
        <begin position="561"/>
        <end position="572"/>
    </location>
</feature>
<evidence type="ECO:0000313" key="5">
    <source>
        <dbReference type="EMBL" id="RZB28883.1"/>
    </source>
</evidence>
<dbReference type="InterPro" id="IPR036116">
    <property type="entry name" value="FN3_sf"/>
</dbReference>
<dbReference type="GO" id="GO:0046872">
    <property type="term" value="F:metal ion binding"/>
    <property type="evidence" value="ECO:0007669"/>
    <property type="project" value="InterPro"/>
</dbReference>
<dbReference type="SUPFAM" id="SSF49265">
    <property type="entry name" value="Fibronectin type III"/>
    <property type="match status" value="1"/>
</dbReference>
<dbReference type="InterPro" id="IPR026371">
    <property type="entry name" value="PGF_CTERM"/>
</dbReference>
<proteinExistence type="predicted"/>
<accession>A0A8B3S0X1</accession>
<keyword evidence="3" id="KW-1133">Transmembrane helix</keyword>
<dbReference type="InterPro" id="IPR026453">
    <property type="entry name" value="PGF_pre_PGF"/>
</dbReference>
<dbReference type="AlphaFoldDB" id="A0A8B3S0X1"/>
<feature type="region of interest" description="Disordered" evidence="2">
    <location>
        <begin position="377"/>
        <end position="407"/>
    </location>
</feature>
<evidence type="ECO:0000259" key="4">
    <source>
        <dbReference type="PROSITE" id="PS50853"/>
    </source>
</evidence>
<dbReference type="InterPro" id="IPR003961">
    <property type="entry name" value="FN3_dom"/>
</dbReference>
<keyword evidence="3" id="KW-0812">Transmembrane</keyword>
<feature type="domain" description="Fibronectin type-III" evidence="4">
    <location>
        <begin position="126"/>
        <end position="215"/>
    </location>
</feature>
<dbReference type="Pfam" id="PF18204">
    <property type="entry name" value="PGF-CTERM"/>
    <property type="match status" value="1"/>
</dbReference>
<dbReference type="Proteomes" id="UP000291831">
    <property type="component" value="Unassembled WGS sequence"/>
</dbReference>